<feature type="compositionally biased region" description="Acidic residues" evidence="5">
    <location>
        <begin position="19"/>
        <end position="31"/>
    </location>
</feature>
<feature type="region of interest" description="Disordered" evidence="5">
    <location>
        <begin position="636"/>
        <end position="669"/>
    </location>
</feature>
<dbReference type="SUPFAM" id="SSF57903">
    <property type="entry name" value="FYVE/PHD zinc finger"/>
    <property type="match status" value="2"/>
</dbReference>
<dbReference type="Pfam" id="PF13831">
    <property type="entry name" value="PHD_2"/>
    <property type="match status" value="1"/>
</dbReference>
<dbReference type="SMART" id="SM00439">
    <property type="entry name" value="BAH"/>
    <property type="match status" value="1"/>
</dbReference>
<dbReference type="InterPro" id="IPR043151">
    <property type="entry name" value="BAH_sf"/>
</dbReference>
<proteinExistence type="predicted"/>
<dbReference type="VEuPathDB" id="FungiDB:YALI1_E35888g"/>
<keyword evidence="1" id="KW-0479">Metal-binding</keyword>
<dbReference type="GO" id="GO:0006355">
    <property type="term" value="P:regulation of DNA-templated transcription"/>
    <property type="evidence" value="ECO:0007669"/>
    <property type="project" value="InterPro"/>
</dbReference>
<dbReference type="Gene3D" id="2.30.30.490">
    <property type="match status" value="1"/>
</dbReference>
<dbReference type="GO" id="GO:0008270">
    <property type="term" value="F:zinc ion binding"/>
    <property type="evidence" value="ECO:0007669"/>
    <property type="project" value="UniProtKB-KW"/>
</dbReference>
<dbReference type="InterPro" id="IPR034732">
    <property type="entry name" value="EPHD"/>
</dbReference>
<feature type="domain" description="PHD-type" evidence="10">
    <location>
        <begin position="1001"/>
        <end position="1139"/>
    </location>
</feature>
<dbReference type="EMBL" id="KZ858955">
    <property type="protein sequence ID" value="RDW28116.1"/>
    <property type="molecule type" value="Genomic_DNA"/>
</dbReference>
<dbReference type="GO" id="GO:0048189">
    <property type="term" value="C:Lid2 complex"/>
    <property type="evidence" value="ECO:0007669"/>
    <property type="project" value="TreeGrafter"/>
</dbReference>
<organism evidence="11 12">
    <name type="scientific">Yarrowia lipolytica</name>
    <name type="common">Candida lipolytica</name>
    <dbReference type="NCBI Taxonomy" id="4952"/>
    <lineage>
        <taxon>Eukaryota</taxon>
        <taxon>Fungi</taxon>
        <taxon>Dikarya</taxon>
        <taxon>Ascomycota</taxon>
        <taxon>Saccharomycotina</taxon>
        <taxon>Dipodascomycetes</taxon>
        <taxon>Dipodascales</taxon>
        <taxon>Dipodascales incertae sedis</taxon>
        <taxon>Yarrowia</taxon>
    </lineage>
</organism>
<dbReference type="FunFam" id="2.30.30.490:FF:000018">
    <property type="entry name" value="Lid2 complex component snt2"/>
    <property type="match status" value="1"/>
</dbReference>
<dbReference type="Pfam" id="PF01426">
    <property type="entry name" value="BAH"/>
    <property type="match status" value="1"/>
</dbReference>
<evidence type="ECO:0000256" key="1">
    <source>
        <dbReference type="ARBA" id="ARBA00022723"/>
    </source>
</evidence>
<dbReference type="PROSITE" id="PS50016">
    <property type="entry name" value="ZF_PHD_2"/>
    <property type="match status" value="2"/>
</dbReference>
<dbReference type="SMART" id="SM00249">
    <property type="entry name" value="PHD"/>
    <property type="match status" value="2"/>
</dbReference>
<dbReference type="CDD" id="cd04710">
    <property type="entry name" value="BAH_fungalPHD"/>
    <property type="match status" value="1"/>
</dbReference>
<dbReference type="SUPFAM" id="SSF46689">
    <property type="entry name" value="Homeodomain-like"/>
    <property type="match status" value="1"/>
</dbReference>
<dbReference type="InterPro" id="IPR029617">
    <property type="entry name" value="Snt2"/>
</dbReference>
<feature type="compositionally biased region" description="Basic residues" evidence="5">
    <location>
        <begin position="769"/>
        <end position="779"/>
    </location>
</feature>
<evidence type="ECO:0000259" key="6">
    <source>
        <dbReference type="PROSITE" id="PS50016"/>
    </source>
</evidence>
<evidence type="ECO:0000256" key="5">
    <source>
        <dbReference type="SAM" id="MobiDB-lite"/>
    </source>
</evidence>
<reference evidence="11 12" key="1">
    <citation type="submission" date="2018-07" db="EMBL/GenBank/DDBJ databases">
        <title>Draft Genome Assemblies for Five Robust Yarrowia lipolytica Strains Exhibiting High Lipid Production and Pentose Sugar Utilization and Sugar Alcohol Secretion from Undetoxified Lignocellulosic Biomass Hydrolysates.</title>
        <authorList>
            <consortium name="DOE Joint Genome Institute"/>
            <person name="Walker C."/>
            <person name="Ryu S."/>
            <person name="Na H."/>
            <person name="Zane M."/>
            <person name="LaButti K."/>
            <person name="Lipzen A."/>
            <person name="Haridas S."/>
            <person name="Barry K."/>
            <person name="Grigoriev I.V."/>
            <person name="Quarterman J."/>
            <person name="Slininger P."/>
            <person name="Dien B."/>
            <person name="Trinh C.T."/>
        </authorList>
    </citation>
    <scope>NUCLEOTIDE SEQUENCE [LARGE SCALE GENOMIC DNA]</scope>
    <source>
        <strain evidence="11 12">YB392</strain>
    </source>
</reference>
<dbReference type="InterPro" id="IPR001025">
    <property type="entry name" value="BAH_dom"/>
</dbReference>
<feature type="domain" description="GATA-type" evidence="7">
    <location>
        <begin position="680"/>
        <end position="703"/>
    </location>
</feature>
<dbReference type="CDD" id="cd15497">
    <property type="entry name" value="PHD1_Snt2p_like"/>
    <property type="match status" value="1"/>
</dbReference>
<gene>
    <name evidence="11" type="ORF">B0I71DRAFT_127861</name>
</gene>
<dbReference type="PROSITE" id="PS51293">
    <property type="entry name" value="SANT"/>
    <property type="match status" value="1"/>
</dbReference>
<dbReference type="VEuPathDB" id="FungiDB:YALI0_E30547g"/>
<dbReference type="PROSITE" id="PS51038">
    <property type="entry name" value="BAH"/>
    <property type="match status" value="1"/>
</dbReference>
<feature type="domain" description="PHD-type" evidence="6">
    <location>
        <begin position="942"/>
        <end position="993"/>
    </location>
</feature>
<dbReference type="GO" id="GO:0003682">
    <property type="term" value="F:chromatin binding"/>
    <property type="evidence" value="ECO:0007669"/>
    <property type="project" value="InterPro"/>
</dbReference>
<sequence length="1310" mass="149495">MSRRRTTKVVNYSEKIYDESLEEDFEGEVEEETKPTPQSQTPSSASSTQSPAKMPKGEGKKTSKQTTPDVATNGVGHDIVPSNWQPRSHPSDALTGVLDLEDAYIKGGKLHLTSGTTYAPGDHCYIVSEPPGEPYYIGRIMDFVINEENPTVTDGNTDKHWSTLNPRQKYPASQFLFQVNWFYRPKDISKHVADSRLLYATMHSDICSLQSMRGKCIVTHRTDIIDIEDYRTKPNHFYFTQFYDRYILRFYEIVPTHTMVNIPKEVSQVLCERFKYAIMEINRKQEFCEPPKECVTCSNWSSPDDSVECAHCRTNFHMMCVTPPLFKKPTRGFGWSCAACNRKVEKRLKEAKGEFFDDVIPEVTEVAAEVMPETSPSMSRSTSPDKHRSRYEELAEAFGKDNSLSDEQKHQLQLWPFRYLGVYAKIEDVLDVDDRIYPRAVSRLGPKHQAVVDNWPGQPVEYVGPFRDAPVKKRGKKKNDDGFNFDPEKPWIQDRPIGYIDRGGDDTVKLMWDCEAGARAEEKNPMLIENFLESCAPHAKKLGVRHDTPNYFDLCLKALMDADFDPAVALKAVNKLTVKSIDEPVFSAEDKRRFEEGVSKYGSELHPVTLEIGTQTPGHVVRYYYNWKKSPSGRKIWGNYPGRKHKKGGAAEEEKKKKPKVDIGDDSDGSAYDVNKAVRQKKSFECKHCLTTNSPCWKRAPGGGDDEGNQVQALCQRCARLWRRYAVIWEDSDDINRKLIARGGKLWAKKVEAELLDDTRGIFEERARSCSKKGGRKKSTGTAATSATPVPIPHIPTAREAAAAAAREEKQRMEEERKAEEERERKARAEAREREKDRKEKEDRERRDKERKEKEKRDKERKEREKKAKDEKIKKEDRESKKRSWETEEQARKKVKPASASTTLSANLPTESYRQRERPGHVFKGDKTPPPPRKFPFRKVLKDACNVCGVSNERMILSCSGCQMCVHRECYGVTAEEPQLMSGGWYCDLCTNDAKPNVNTHYQCVLCPIRDNDNEPNGKQYPPDPLKRTEHNHWAHIRCSVWNNKLIFGTPNLEPVLGLAQDVRHSGTGICFICKTGVGVCINCRCCGMEYHAGCAHRHNYVFGFELLPESEVRPGYPLVEFNGKRGGMCATTYCYWHAPQSVILPAETDQKLGKTALQLFIEKYKIDPQWKKCASDASLAMQLIYDVNHDPRPPPDVPELNKKCHKCSVGVSPFWRKTDEGDICHSCFHGNKIEHQDLNIGLPEFSQPMRKLMHLDILYRTEQSYRNARDTQHLNHATAPLPLPQIHPALESYGGDPMSIRARAETSSI</sequence>
<feature type="compositionally biased region" description="Polar residues" evidence="5">
    <location>
        <begin position="899"/>
        <end position="912"/>
    </location>
</feature>
<dbReference type="PROSITE" id="PS51805">
    <property type="entry name" value="EPHD"/>
    <property type="match status" value="1"/>
</dbReference>
<dbReference type="InterPro" id="IPR009057">
    <property type="entry name" value="Homeodomain-like_sf"/>
</dbReference>
<dbReference type="InterPro" id="IPR019787">
    <property type="entry name" value="Znf_PHD-finger"/>
</dbReference>
<feature type="domain" description="BAH" evidence="8">
    <location>
        <begin position="116"/>
        <end position="254"/>
    </location>
</feature>
<feature type="domain" description="SANT" evidence="9">
    <location>
        <begin position="581"/>
        <end position="632"/>
    </location>
</feature>
<evidence type="ECO:0000259" key="9">
    <source>
        <dbReference type="PROSITE" id="PS51293"/>
    </source>
</evidence>
<dbReference type="PROSITE" id="PS50114">
    <property type="entry name" value="GATA_ZN_FINGER_2"/>
    <property type="match status" value="2"/>
</dbReference>
<keyword evidence="2 4" id="KW-0863">Zinc-finger</keyword>
<feature type="compositionally biased region" description="Basic and acidic residues" evidence="5">
    <location>
        <begin position="806"/>
        <end position="892"/>
    </location>
</feature>
<dbReference type="Pfam" id="PF13832">
    <property type="entry name" value="zf-HC5HC2H_2"/>
    <property type="match status" value="1"/>
</dbReference>
<feature type="domain" description="PHD-type" evidence="6">
    <location>
        <begin position="291"/>
        <end position="343"/>
    </location>
</feature>
<dbReference type="InterPro" id="IPR000679">
    <property type="entry name" value="Znf_GATA"/>
</dbReference>
<evidence type="ECO:0000259" key="7">
    <source>
        <dbReference type="PROSITE" id="PS50114"/>
    </source>
</evidence>
<evidence type="ECO:0000259" key="8">
    <source>
        <dbReference type="PROSITE" id="PS51038"/>
    </source>
</evidence>
<keyword evidence="3" id="KW-0862">Zinc</keyword>
<dbReference type="PANTHER" id="PTHR47672">
    <property type="entry name" value="E3 UBIQUITIN-PROTEIN LIGASE SNT2"/>
    <property type="match status" value="1"/>
</dbReference>
<feature type="compositionally biased region" description="Basic and acidic residues" evidence="5">
    <location>
        <begin position="913"/>
        <end position="927"/>
    </location>
</feature>
<dbReference type="GO" id="GO:0043565">
    <property type="term" value="F:sequence-specific DNA binding"/>
    <property type="evidence" value="ECO:0007669"/>
    <property type="project" value="InterPro"/>
</dbReference>
<feature type="domain" description="GATA-type" evidence="7">
    <location>
        <begin position="1199"/>
        <end position="1251"/>
    </location>
</feature>
<feature type="compositionally biased region" description="Low complexity" evidence="5">
    <location>
        <begin position="35"/>
        <end position="53"/>
    </location>
</feature>
<evidence type="ECO:0000259" key="10">
    <source>
        <dbReference type="PROSITE" id="PS51805"/>
    </source>
</evidence>
<feature type="compositionally biased region" description="Basic and acidic residues" evidence="5">
    <location>
        <begin position="649"/>
        <end position="663"/>
    </location>
</feature>
<dbReference type="GO" id="GO:0036205">
    <property type="term" value="P:histone catabolic process"/>
    <property type="evidence" value="ECO:0007669"/>
    <property type="project" value="TreeGrafter"/>
</dbReference>
<dbReference type="InterPro" id="IPR001965">
    <property type="entry name" value="Znf_PHD"/>
</dbReference>
<dbReference type="InterPro" id="IPR017884">
    <property type="entry name" value="SANT_dom"/>
</dbReference>
<accession>A0A371CCW7</accession>
<dbReference type="Proteomes" id="UP000256601">
    <property type="component" value="Unassembled WGS sequence"/>
</dbReference>
<dbReference type="CDD" id="cd15571">
    <property type="entry name" value="ePHD"/>
    <property type="match status" value="1"/>
</dbReference>
<evidence type="ECO:0000313" key="11">
    <source>
        <dbReference type="EMBL" id="RDW28116.1"/>
    </source>
</evidence>
<dbReference type="InterPro" id="IPR011011">
    <property type="entry name" value="Znf_FYVE_PHD"/>
</dbReference>
<protein>
    <submittedName>
        <fullName evidence="11">Uncharacterized protein</fullName>
    </submittedName>
</protein>
<evidence type="ECO:0000256" key="2">
    <source>
        <dbReference type="ARBA" id="ARBA00022771"/>
    </source>
</evidence>
<dbReference type="GO" id="GO:0004842">
    <property type="term" value="F:ubiquitin-protein transferase activity"/>
    <property type="evidence" value="ECO:0007669"/>
    <property type="project" value="TreeGrafter"/>
</dbReference>
<dbReference type="Pfam" id="PF00628">
    <property type="entry name" value="PHD"/>
    <property type="match status" value="1"/>
</dbReference>
<dbReference type="Gene3D" id="1.10.10.60">
    <property type="entry name" value="Homeodomain-like"/>
    <property type="match status" value="1"/>
</dbReference>
<dbReference type="InterPro" id="IPR013083">
    <property type="entry name" value="Znf_RING/FYVE/PHD"/>
</dbReference>
<feature type="region of interest" description="Disordered" evidence="5">
    <location>
        <begin position="1"/>
        <end position="91"/>
    </location>
</feature>
<dbReference type="PANTHER" id="PTHR47672:SF1">
    <property type="entry name" value="E3 UBIQUITIN-PROTEIN LIGASE SNT2"/>
    <property type="match status" value="1"/>
</dbReference>
<feature type="region of interest" description="Disordered" evidence="5">
    <location>
        <begin position="767"/>
        <end position="935"/>
    </location>
</feature>
<dbReference type="Gene3D" id="3.30.40.10">
    <property type="entry name" value="Zinc/RING finger domain, C3HC4 (zinc finger)"/>
    <property type="match status" value="2"/>
</dbReference>
<evidence type="ECO:0000313" key="12">
    <source>
        <dbReference type="Proteomes" id="UP000256601"/>
    </source>
</evidence>
<evidence type="ECO:0000256" key="3">
    <source>
        <dbReference type="ARBA" id="ARBA00022833"/>
    </source>
</evidence>
<evidence type="ECO:0000256" key="4">
    <source>
        <dbReference type="PROSITE-ProRule" id="PRU00094"/>
    </source>
</evidence>
<name>A0A371CCW7_YARLL</name>